<keyword evidence="2" id="KW-0255">Endonuclease</keyword>
<name>A0ABV7RGG3_9NEIS</name>
<keyword evidence="2" id="KW-0378">Hydrolase</keyword>
<evidence type="ECO:0000313" key="3">
    <source>
        <dbReference type="Proteomes" id="UP001595741"/>
    </source>
</evidence>
<accession>A0ABV7RGG3</accession>
<proteinExistence type="predicted"/>
<reference evidence="3" key="1">
    <citation type="journal article" date="2019" name="Int. J. Syst. Evol. Microbiol.">
        <title>The Global Catalogue of Microorganisms (GCM) 10K type strain sequencing project: providing services to taxonomists for standard genome sequencing and annotation.</title>
        <authorList>
            <consortium name="The Broad Institute Genomics Platform"/>
            <consortium name="The Broad Institute Genome Sequencing Center for Infectious Disease"/>
            <person name="Wu L."/>
            <person name="Ma J."/>
        </authorList>
    </citation>
    <scope>NUCLEOTIDE SEQUENCE [LARGE SCALE GENOMIC DNA]</scope>
    <source>
        <strain evidence="3">KCTC 42742</strain>
    </source>
</reference>
<feature type="signal peptide" evidence="1">
    <location>
        <begin position="1"/>
        <end position="19"/>
    </location>
</feature>
<gene>
    <name evidence="2" type="ORF">ACFOLG_11895</name>
</gene>
<feature type="chain" id="PRO_5047303012" evidence="1">
    <location>
        <begin position="20"/>
        <end position="157"/>
    </location>
</feature>
<sequence>MRALFLAAQLLLLSLPARAGDIPDLALTPGTVRSGLTREQICSIKWGRDERHVTAAMKREIFLRYGYSGNDDPQCVPAGKRRCEVDHLVSRELGGADEIDNLWPQAYGTSPWNAVLKDKLENRLHKEMCAGSITLEAARQMLVNDWREAYRQYYGAP</sequence>
<organism evidence="2 3">
    <name type="scientific">Vogesella facilis</name>
    <dbReference type="NCBI Taxonomy" id="1655232"/>
    <lineage>
        <taxon>Bacteria</taxon>
        <taxon>Pseudomonadati</taxon>
        <taxon>Pseudomonadota</taxon>
        <taxon>Betaproteobacteria</taxon>
        <taxon>Neisseriales</taxon>
        <taxon>Chromobacteriaceae</taxon>
        <taxon>Vogesella</taxon>
    </lineage>
</organism>
<evidence type="ECO:0000256" key="1">
    <source>
        <dbReference type="SAM" id="SignalP"/>
    </source>
</evidence>
<keyword evidence="1" id="KW-0732">Signal</keyword>
<dbReference type="GO" id="GO:0004519">
    <property type="term" value="F:endonuclease activity"/>
    <property type="evidence" value="ECO:0007669"/>
    <property type="project" value="UniProtKB-KW"/>
</dbReference>
<comment type="caution">
    <text evidence="2">The sequence shown here is derived from an EMBL/GenBank/DDBJ whole genome shotgun (WGS) entry which is preliminary data.</text>
</comment>
<evidence type="ECO:0000313" key="2">
    <source>
        <dbReference type="EMBL" id="MFC3532883.1"/>
    </source>
</evidence>
<protein>
    <submittedName>
        <fullName evidence="2">HNH endonuclease</fullName>
    </submittedName>
</protein>
<dbReference type="RefSeq" id="WP_386092011.1">
    <property type="nucleotide sequence ID" value="NZ_JBHRXN010000031.1"/>
</dbReference>
<dbReference type="Proteomes" id="UP001595741">
    <property type="component" value="Unassembled WGS sequence"/>
</dbReference>
<dbReference type="CDD" id="cd00085">
    <property type="entry name" value="HNHc"/>
    <property type="match status" value="1"/>
</dbReference>
<dbReference type="EMBL" id="JBHRXN010000031">
    <property type="protein sequence ID" value="MFC3532883.1"/>
    <property type="molecule type" value="Genomic_DNA"/>
</dbReference>
<keyword evidence="3" id="KW-1185">Reference proteome</keyword>
<dbReference type="InterPro" id="IPR003615">
    <property type="entry name" value="HNH_nuc"/>
</dbReference>
<keyword evidence="2" id="KW-0540">Nuclease</keyword>